<comment type="caution">
    <text evidence="6">The sequence shown here is derived from an EMBL/GenBank/DDBJ whole genome shotgun (WGS) entry which is preliminary data.</text>
</comment>
<dbReference type="SUPFAM" id="SSF144232">
    <property type="entry name" value="HIT/MYND zinc finger-like"/>
    <property type="match status" value="1"/>
</dbReference>
<sequence>MYVRVLHALMGSKRAGYEQLFGNPDVDASVRERSEVWCTAMSKACAYSAVMPGGSNESRRIKLRRCVCVTTCYCSRECQRKDWPSHRPRCRSICTTMNKATEQDISALDISPLDLRFHILYTRALARKNFSHLNLSVIPKTEGWQLFDYCLYIDLRQTPPKPALDQGMRHPIGPHDTPEEPHALRALDAPLSLLLDGYVPSDCEE</sequence>
<dbReference type="Proteomes" id="UP000320762">
    <property type="component" value="Unassembled WGS sequence"/>
</dbReference>
<evidence type="ECO:0000259" key="5">
    <source>
        <dbReference type="PROSITE" id="PS50865"/>
    </source>
</evidence>
<evidence type="ECO:0000256" key="2">
    <source>
        <dbReference type="ARBA" id="ARBA00022771"/>
    </source>
</evidence>
<accession>A0A550C0R8</accession>
<dbReference type="InterPro" id="IPR002893">
    <property type="entry name" value="Znf_MYND"/>
</dbReference>
<evidence type="ECO:0000256" key="4">
    <source>
        <dbReference type="PROSITE-ProRule" id="PRU00134"/>
    </source>
</evidence>
<reference evidence="6 7" key="1">
    <citation type="journal article" date="2019" name="New Phytol.">
        <title>Comparative genomics reveals unique wood-decay strategies and fruiting body development in the Schizophyllaceae.</title>
        <authorList>
            <person name="Almasi E."/>
            <person name="Sahu N."/>
            <person name="Krizsan K."/>
            <person name="Balint B."/>
            <person name="Kovacs G.M."/>
            <person name="Kiss B."/>
            <person name="Cseklye J."/>
            <person name="Drula E."/>
            <person name="Henrissat B."/>
            <person name="Nagy I."/>
            <person name="Chovatia M."/>
            <person name="Adam C."/>
            <person name="LaButti K."/>
            <person name="Lipzen A."/>
            <person name="Riley R."/>
            <person name="Grigoriev I.V."/>
            <person name="Nagy L.G."/>
        </authorList>
    </citation>
    <scope>NUCLEOTIDE SEQUENCE [LARGE SCALE GENOMIC DNA]</scope>
    <source>
        <strain evidence="6 7">NL-1724</strain>
    </source>
</reference>
<protein>
    <recommendedName>
        <fullName evidence="5">MYND-type domain-containing protein</fullName>
    </recommendedName>
</protein>
<dbReference type="STRING" id="97359.A0A550C0R8"/>
<keyword evidence="7" id="KW-1185">Reference proteome</keyword>
<evidence type="ECO:0000313" key="7">
    <source>
        <dbReference type="Proteomes" id="UP000320762"/>
    </source>
</evidence>
<dbReference type="PROSITE" id="PS50865">
    <property type="entry name" value="ZF_MYND_2"/>
    <property type="match status" value="1"/>
</dbReference>
<organism evidence="6 7">
    <name type="scientific">Schizophyllum amplum</name>
    <dbReference type="NCBI Taxonomy" id="97359"/>
    <lineage>
        <taxon>Eukaryota</taxon>
        <taxon>Fungi</taxon>
        <taxon>Dikarya</taxon>
        <taxon>Basidiomycota</taxon>
        <taxon>Agaricomycotina</taxon>
        <taxon>Agaricomycetes</taxon>
        <taxon>Agaricomycetidae</taxon>
        <taxon>Agaricales</taxon>
        <taxon>Schizophyllaceae</taxon>
        <taxon>Schizophyllum</taxon>
    </lineage>
</organism>
<feature type="domain" description="MYND-type" evidence="5">
    <location>
        <begin position="42"/>
        <end position="90"/>
    </location>
</feature>
<evidence type="ECO:0000256" key="3">
    <source>
        <dbReference type="ARBA" id="ARBA00022833"/>
    </source>
</evidence>
<dbReference type="OrthoDB" id="9922773at2759"/>
<keyword evidence="2 4" id="KW-0863">Zinc-finger</keyword>
<proteinExistence type="predicted"/>
<keyword evidence="3" id="KW-0862">Zinc</keyword>
<dbReference type="AlphaFoldDB" id="A0A550C0R8"/>
<evidence type="ECO:0000256" key="1">
    <source>
        <dbReference type="ARBA" id="ARBA00022723"/>
    </source>
</evidence>
<dbReference type="EMBL" id="VDMD01000036">
    <property type="protein sequence ID" value="TRM58380.1"/>
    <property type="molecule type" value="Genomic_DNA"/>
</dbReference>
<keyword evidence="1" id="KW-0479">Metal-binding</keyword>
<name>A0A550C0R8_9AGAR</name>
<gene>
    <name evidence="6" type="ORF">BD626DRAFT_511691</name>
</gene>
<dbReference type="Pfam" id="PF01753">
    <property type="entry name" value="zf-MYND"/>
    <property type="match status" value="1"/>
</dbReference>
<evidence type="ECO:0000313" key="6">
    <source>
        <dbReference type="EMBL" id="TRM58380.1"/>
    </source>
</evidence>
<dbReference type="Gene3D" id="6.10.140.2220">
    <property type="match status" value="1"/>
</dbReference>
<dbReference type="GO" id="GO:0008270">
    <property type="term" value="F:zinc ion binding"/>
    <property type="evidence" value="ECO:0007669"/>
    <property type="project" value="UniProtKB-KW"/>
</dbReference>